<evidence type="ECO:0000313" key="4">
    <source>
        <dbReference type="RefSeq" id="XP_015039597.2"/>
    </source>
</evidence>
<organism evidence="3 4">
    <name type="scientific">Drosophila pseudoobscura pseudoobscura</name>
    <name type="common">Fruit fly</name>
    <dbReference type="NCBI Taxonomy" id="46245"/>
    <lineage>
        <taxon>Eukaryota</taxon>
        <taxon>Metazoa</taxon>
        <taxon>Ecdysozoa</taxon>
        <taxon>Arthropoda</taxon>
        <taxon>Hexapoda</taxon>
        <taxon>Insecta</taxon>
        <taxon>Pterygota</taxon>
        <taxon>Neoptera</taxon>
        <taxon>Endopterygota</taxon>
        <taxon>Diptera</taxon>
        <taxon>Brachycera</taxon>
        <taxon>Muscomorpha</taxon>
        <taxon>Ephydroidea</taxon>
        <taxon>Drosophilidae</taxon>
        <taxon>Drosophila</taxon>
        <taxon>Sophophora</taxon>
    </lineage>
</organism>
<sequence length="524" mass="57040">MSPLSGLLFNCFLLPIIYQQRPAFSASAAKLHSNPKCSDTLAPATSELDQGPTHESPGCGDGDCAAAAAAVPAVTPPPLSAAVEVTVASDQSGTSTTTGCNCFGGKKCKKRWASSKTSDTPEMSEMYCPRCEDPSNETPACLSKMPDKRQSRLKPKTSILSVESELLVGKRSSLRLPADSKRKPLGGSITRSASLSAADRRTSLPVATKKIITPRLRPAKAKDQDKGKEKEKDKNKENDKKSSNQKSNGSTSNFLSKMSPKRLRQGKDKDKEIDKGKTKSNAQSKAEAGNNNNAKTPNSTAPAKTEEYEIADDATSLNGSKSEGTGAPKMAVMSESESKLMISVRGREELPVVESESPKTPSQRFEKFVLVPVEPENHPLQPASPSGNVNDNDELADTVVSPTEVTPMLDVANGNQESSATLPRTSKQAHSSKMLHLVPKRRTPDGTNIYYWCDVPKKTLKELDDGAYNPLWTSRGFTQSFHFWKENRRQQSTPLNAFLTYVTLPWWSIAKDLLDHRETPILTF</sequence>
<feature type="compositionally biased region" description="Basic and acidic residues" evidence="1">
    <location>
        <begin position="220"/>
        <end position="242"/>
    </location>
</feature>
<dbReference type="KEGG" id="dpo:4804092"/>
<dbReference type="PANTHER" id="PTHR21477:SF13">
    <property type="entry name" value="KIAA0930"/>
    <property type="match status" value="1"/>
</dbReference>
<evidence type="ECO:0000256" key="1">
    <source>
        <dbReference type="SAM" id="MobiDB-lite"/>
    </source>
</evidence>
<evidence type="ECO:0000313" key="3">
    <source>
        <dbReference type="Proteomes" id="UP000001819"/>
    </source>
</evidence>
<dbReference type="RefSeq" id="XP_015039597.2">
    <property type="nucleotide sequence ID" value="XM_015184111.2"/>
</dbReference>
<evidence type="ECO:0000256" key="2">
    <source>
        <dbReference type="SAM" id="SignalP"/>
    </source>
</evidence>
<proteinExistence type="predicted"/>
<feature type="compositionally biased region" description="Polar residues" evidence="1">
    <location>
        <begin position="414"/>
        <end position="431"/>
    </location>
</feature>
<keyword evidence="3" id="KW-1185">Reference proteome</keyword>
<reference evidence="4" key="2">
    <citation type="submission" date="2025-08" db="UniProtKB">
        <authorList>
            <consortium name="RefSeq"/>
        </authorList>
    </citation>
    <scope>IDENTIFICATION</scope>
    <source>
        <strain evidence="4">MV-25-SWS-2005</strain>
        <tissue evidence="4">Whole body</tissue>
    </source>
</reference>
<feature type="region of interest" description="Disordered" evidence="1">
    <location>
        <begin position="414"/>
        <end position="434"/>
    </location>
</feature>
<feature type="region of interest" description="Disordered" evidence="1">
    <location>
        <begin position="177"/>
        <end position="334"/>
    </location>
</feature>
<protein>
    <submittedName>
        <fullName evidence="4">Mental retardation GTPase activating protein homolog 4 isoform X2</fullName>
    </submittedName>
</protein>
<dbReference type="InterPro" id="IPR019141">
    <property type="entry name" value="DUF2045"/>
</dbReference>
<feature type="compositionally biased region" description="Polar residues" evidence="1">
    <location>
        <begin position="280"/>
        <end position="302"/>
    </location>
</feature>
<feature type="chain" id="PRO_5026252298" evidence="2">
    <location>
        <begin position="20"/>
        <end position="524"/>
    </location>
</feature>
<feature type="region of interest" description="Disordered" evidence="1">
    <location>
        <begin position="136"/>
        <end position="156"/>
    </location>
</feature>
<reference evidence="3" key="1">
    <citation type="submission" date="2024-06" db="UniProtKB">
        <authorList>
            <consortium name="RefSeq"/>
        </authorList>
    </citation>
    <scope>NUCLEOTIDE SEQUENCE [LARGE SCALE GENOMIC DNA]</scope>
    <source>
        <strain evidence="3">MV2-25</strain>
    </source>
</reference>
<dbReference type="PANTHER" id="PTHR21477">
    <property type="entry name" value="ZGC:172139"/>
    <property type="match status" value="1"/>
</dbReference>
<keyword evidence="2" id="KW-0732">Signal</keyword>
<name>A0A6I8VEI3_DROPS</name>
<accession>A0A6I8VEI3</accession>
<gene>
    <name evidence="4" type="primary">LOC4804092</name>
</gene>
<dbReference type="AlphaFoldDB" id="A0A6I8VEI3"/>
<feature type="signal peptide" evidence="2">
    <location>
        <begin position="1"/>
        <end position="19"/>
    </location>
</feature>
<dbReference type="Proteomes" id="UP000001819">
    <property type="component" value="Chromosome 3"/>
</dbReference>
<feature type="compositionally biased region" description="Basic and acidic residues" evidence="1">
    <location>
        <begin position="265"/>
        <end position="277"/>
    </location>
</feature>